<dbReference type="EMBL" id="CAXHTA020000019">
    <property type="protein sequence ID" value="CAL5228920.1"/>
    <property type="molecule type" value="Genomic_DNA"/>
</dbReference>
<comment type="caution">
    <text evidence="2">The sequence shown here is derived from an EMBL/GenBank/DDBJ whole genome shotgun (WGS) entry which is preliminary data.</text>
</comment>
<dbReference type="Gene3D" id="3.75.10.10">
    <property type="entry name" value="L-arginine/glycine Amidinotransferase, Chain A"/>
    <property type="match status" value="1"/>
</dbReference>
<proteinExistence type="predicted"/>
<dbReference type="Proteomes" id="UP001497392">
    <property type="component" value="Unassembled WGS sequence"/>
</dbReference>
<dbReference type="PANTHER" id="PTHR47271">
    <property type="entry name" value="ARGININE DEIMINASE"/>
    <property type="match status" value="1"/>
</dbReference>
<feature type="compositionally biased region" description="Polar residues" evidence="1">
    <location>
        <begin position="469"/>
        <end position="482"/>
    </location>
</feature>
<name>A0ABP1G9L2_9CHLO</name>
<evidence type="ECO:0000313" key="3">
    <source>
        <dbReference type="Proteomes" id="UP001497392"/>
    </source>
</evidence>
<protein>
    <submittedName>
        <fullName evidence="2">G12144 protein</fullName>
    </submittedName>
</protein>
<sequence length="551" mass="61327">MKPSQSQLDVLDLAPQQLVPQALKAIKSRRAAGRVTSADPYIEQECAAIQEHENEQAEVVVVCEPEGTSLMMGGLHPRASLYERPVNLESAKKAHSEFRRVMREHGIKVLTVRDILKYGVSDHMGARVDLEELAMKALKYSMAEGFTVADLNEQDRHYVSEEYKKEVLEHMSIHQLIDTILINPTVHVSPSYRDTGLSASYTFKPLSNLVYTRDQQITTCRGVVSGRLRSQQRQLEVELMRFCFRKLGLPVVGEIEAPGYLEGGDFFPAGRDLALVGIGLRSNFEACHQLMERDLLGTRRLAIVKDQFEQHQDRMHLDCVFSILGDDVCLMMEEMMGADSPTKRLVDEWSRDEQTGGYNLTRQNVEFSEFMEGEGYKIVPIKAEHQLKYGCNILNLGNSRIISVHPETARQIVRCPEFTGDVQTIAFDAITSMYGACHCSSAVVRRIPKRYENVDVSRGMPMNLPPQEANGSTHTTASSNGDGQVAAHMANRSSPFLNIPGGGRGSSTAIDIVNRSSGSMGLTHSGTFPRSSGSFRNNALAQETLNRQFAE</sequence>
<feature type="region of interest" description="Disordered" evidence="1">
    <location>
        <begin position="457"/>
        <end position="484"/>
    </location>
</feature>
<reference evidence="2 3" key="1">
    <citation type="submission" date="2024-06" db="EMBL/GenBank/DDBJ databases">
        <authorList>
            <person name="Kraege A."/>
            <person name="Thomma B."/>
        </authorList>
    </citation>
    <scope>NUCLEOTIDE SEQUENCE [LARGE SCALE GENOMIC DNA]</scope>
</reference>
<dbReference type="PANTHER" id="PTHR47271:SF2">
    <property type="entry name" value="ARGININE DEIMINASE"/>
    <property type="match status" value="1"/>
</dbReference>
<keyword evidence="3" id="KW-1185">Reference proteome</keyword>
<evidence type="ECO:0000256" key="1">
    <source>
        <dbReference type="SAM" id="MobiDB-lite"/>
    </source>
</evidence>
<dbReference type="SUPFAM" id="SSF55909">
    <property type="entry name" value="Pentein"/>
    <property type="match status" value="1"/>
</dbReference>
<accession>A0ABP1G9L2</accession>
<dbReference type="Pfam" id="PF02274">
    <property type="entry name" value="ADI"/>
    <property type="match status" value="1"/>
</dbReference>
<evidence type="ECO:0000313" key="2">
    <source>
        <dbReference type="EMBL" id="CAL5228920.1"/>
    </source>
</evidence>
<gene>
    <name evidence="2" type="primary">g12144</name>
    <name evidence="2" type="ORF">VP750_LOCUS10826</name>
</gene>
<organism evidence="2 3">
    <name type="scientific">Coccomyxa viridis</name>
    <dbReference type="NCBI Taxonomy" id="1274662"/>
    <lineage>
        <taxon>Eukaryota</taxon>
        <taxon>Viridiplantae</taxon>
        <taxon>Chlorophyta</taxon>
        <taxon>core chlorophytes</taxon>
        <taxon>Trebouxiophyceae</taxon>
        <taxon>Trebouxiophyceae incertae sedis</taxon>
        <taxon>Coccomyxaceae</taxon>
        <taxon>Coccomyxa</taxon>
    </lineage>
</organism>